<evidence type="ECO:0000313" key="2">
    <source>
        <dbReference type="EMBL" id="WEF52527.1"/>
    </source>
</evidence>
<proteinExistence type="predicted"/>
<dbReference type="EMBL" id="CP113162">
    <property type="protein sequence ID" value="WEF52527.1"/>
    <property type="molecule type" value="Genomic_DNA"/>
</dbReference>
<feature type="domain" description="YspA cpYpsA-related SLOG" evidence="1">
    <location>
        <begin position="4"/>
        <end position="87"/>
    </location>
</feature>
<dbReference type="InterPro" id="IPR019627">
    <property type="entry name" value="YAcAr"/>
</dbReference>
<reference evidence="2 3" key="1">
    <citation type="submission" date="2022-11" db="EMBL/GenBank/DDBJ databases">
        <authorList>
            <person name="Siebert D."/>
            <person name="Busche T."/>
            <person name="Saydam E."/>
            <person name="Kalinowski J."/>
            <person name="Ruckert C."/>
            <person name="Blombach B."/>
        </authorList>
    </citation>
    <scope>NUCLEOTIDE SEQUENCE [LARGE SCALE GENOMIC DNA]</scope>
    <source>
        <strain evidence="2 3">DSM 1083</strain>
    </source>
</reference>
<sequence>MTTIIVCGGRWYGRVPLDCTPELRQAHAARAAKQAFFMRETLDHLRRDRGVRKVISGGAPGADTIAHQWAISKTIASVVMRAEWKKFGRAAEPIRNKRMLEEGKPDFVIAFFGGDGTADMIQQARFAGVEVIDYRERCP</sequence>
<protein>
    <submittedName>
        <fullName evidence="2">DUF2493 domain-containing protein</fullName>
    </submittedName>
</protein>
<accession>A0ABY8BVT2</accession>
<dbReference type="Pfam" id="PF10686">
    <property type="entry name" value="YAcAr"/>
    <property type="match status" value="1"/>
</dbReference>
<name>A0ABY8BVT2_AFICR</name>
<evidence type="ECO:0000313" key="3">
    <source>
        <dbReference type="Proteomes" id="UP001213907"/>
    </source>
</evidence>
<evidence type="ECO:0000259" key="1">
    <source>
        <dbReference type="Pfam" id="PF10686"/>
    </source>
</evidence>
<keyword evidence="3" id="KW-1185">Reference proteome</keyword>
<organism evidence="2 3">
    <name type="scientific">Afipia carboxydohydrogena</name>
    <name type="common">Pseudomonas carboxydohydrogena</name>
    <dbReference type="NCBI Taxonomy" id="290"/>
    <lineage>
        <taxon>Bacteria</taxon>
        <taxon>Pseudomonadati</taxon>
        <taxon>Pseudomonadota</taxon>
        <taxon>Alphaproteobacteria</taxon>
        <taxon>Hyphomicrobiales</taxon>
        <taxon>Nitrobacteraceae</taxon>
        <taxon>Afipia</taxon>
    </lineage>
</organism>
<dbReference type="RefSeq" id="WP_275248068.1">
    <property type="nucleotide sequence ID" value="NZ_BAABDX010000001.1"/>
</dbReference>
<dbReference type="Proteomes" id="UP001213907">
    <property type="component" value="Chromosome"/>
</dbReference>
<gene>
    <name evidence="2" type="ORF">AFIC_001018</name>
</gene>